<feature type="transmembrane region" description="Helical" evidence="1">
    <location>
        <begin position="148"/>
        <end position="167"/>
    </location>
</feature>
<dbReference type="EMBL" id="SZVO01000009">
    <property type="protein sequence ID" value="TKT90526.1"/>
    <property type="molecule type" value="Genomic_DNA"/>
</dbReference>
<keyword evidence="3" id="KW-1185">Reference proteome</keyword>
<dbReference type="AlphaFoldDB" id="A0A4U6D1P5"/>
<dbReference type="Proteomes" id="UP000304900">
    <property type="component" value="Unassembled WGS sequence"/>
</dbReference>
<dbReference type="RefSeq" id="WP_137341694.1">
    <property type="nucleotide sequence ID" value="NZ_BSQH01000002.1"/>
</dbReference>
<feature type="transmembrane region" description="Helical" evidence="1">
    <location>
        <begin position="206"/>
        <end position="222"/>
    </location>
</feature>
<dbReference type="Gene3D" id="1.20.1260.100">
    <property type="entry name" value="TspO/MBR protein"/>
    <property type="match status" value="1"/>
</dbReference>
<keyword evidence="1" id="KW-0812">Transmembrane</keyword>
<sequence length="257" mass="28716">MKKTLQLSNIIALIITIIMNYLSNTGIFNHSTMASVSAKYQNLFTPAGYAFSIWGLIYSGLIAFAIYQSQGLFNTKETPAVVEKIGWMFVISCVANCLWILTWLYDYTGASVIIMTALLLSLCSIVVRTRMEFDLITFKRVALEWWPFAIYFGWITVAIIANIAAYLTKIQWDGFGISAENWTIIMILAAMAINLFVTWNRNLRESASVGVWALIAVAVANWEVNKSVAYTAIIASIIIFISCGAQSYKNKGNAFIM</sequence>
<keyword evidence="1" id="KW-1133">Transmembrane helix</keyword>
<feature type="transmembrane region" description="Helical" evidence="1">
    <location>
        <begin position="179"/>
        <end position="199"/>
    </location>
</feature>
<protein>
    <submittedName>
        <fullName evidence="2">Tryptophan-rich sensory protein</fullName>
    </submittedName>
</protein>
<dbReference type="PANTHER" id="PTHR33802">
    <property type="entry name" value="SI:CH211-161H7.5-RELATED"/>
    <property type="match status" value="1"/>
</dbReference>
<reference evidence="2 3" key="1">
    <citation type="submission" date="2019-05" db="EMBL/GenBank/DDBJ databases">
        <title>Dyadobacter AR-3-8 sp. nov., isolated from arctic soil.</title>
        <authorList>
            <person name="Chaudhary D.K."/>
        </authorList>
    </citation>
    <scope>NUCLEOTIDE SEQUENCE [LARGE SCALE GENOMIC DNA]</scope>
    <source>
        <strain evidence="2 3">AR-3-8</strain>
    </source>
</reference>
<feature type="transmembrane region" description="Helical" evidence="1">
    <location>
        <begin position="87"/>
        <end position="104"/>
    </location>
</feature>
<proteinExistence type="predicted"/>
<evidence type="ECO:0000313" key="3">
    <source>
        <dbReference type="Proteomes" id="UP000304900"/>
    </source>
</evidence>
<dbReference type="PANTHER" id="PTHR33802:SF1">
    <property type="entry name" value="XK-RELATED PROTEIN"/>
    <property type="match status" value="1"/>
</dbReference>
<keyword evidence="1" id="KW-0472">Membrane</keyword>
<gene>
    <name evidence="2" type="ORF">FDK13_19530</name>
</gene>
<feature type="transmembrane region" description="Helical" evidence="1">
    <location>
        <begin position="110"/>
        <end position="127"/>
    </location>
</feature>
<accession>A0A4U6D1P5</accession>
<dbReference type="OrthoDB" id="5189031at2"/>
<evidence type="ECO:0000256" key="1">
    <source>
        <dbReference type="SAM" id="Phobius"/>
    </source>
</evidence>
<name>A0A4U6D1P5_9BACT</name>
<organism evidence="2 3">
    <name type="scientific">Dyadobacter frigoris</name>
    <dbReference type="NCBI Taxonomy" id="2576211"/>
    <lineage>
        <taxon>Bacteria</taxon>
        <taxon>Pseudomonadati</taxon>
        <taxon>Bacteroidota</taxon>
        <taxon>Cytophagia</taxon>
        <taxon>Cytophagales</taxon>
        <taxon>Spirosomataceae</taxon>
        <taxon>Dyadobacter</taxon>
    </lineage>
</organism>
<feature type="transmembrane region" description="Helical" evidence="1">
    <location>
        <begin position="7"/>
        <end position="27"/>
    </location>
</feature>
<comment type="caution">
    <text evidence="2">The sequence shown here is derived from an EMBL/GenBank/DDBJ whole genome shotgun (WGS) entry which is preliminary data.</text>
</comment>
<feature type="transmembrane region" description="Helical" evidence="1">
    <location>
        <begin position="228"/>
        <end position="248"/>
    </location>
</feature>
<evidence type="ECO:0000313" key="2">
    <source>
        <dbReference type="EMBL" id="TKT90526.1"/>
    </source>
</evidence>
<dbReference type="InterPro" id="IPR038330">
    <property type="entry name" value="TspO/MBR-related_sf"/>
</dbReference>
<feature type="transmembrane region" description="Helical" evidence="1">
    <location>
        <begin position="47"/>
        <end position="67"/>
    </location>
</feature>